<reference evidence="3 4" key="1">
    <citation type="submission" date="2020-02" db="EMBL/GenBank/DDBJ databases">
        <title>Characterization of phylogenetic diversity of novel bifidobacterial species isolated in Czech ZOOs.</title>
        <authorList>
            <person name="Lugli G.A."/>
            <person name="Vera N.B."/>
            <person name="Ventura M."/>
        </authorList>
    </citation>
    <scope>NUCLEOTIDE SEQUENCE [LARGE SCALE GENOMIC DNA]</scope>
    <source>
        <strain evidence="3 4">DSM 109959</strain>
    </source>
</reference>
<comment type="caution">
    <text evidence="3">The sequence shown here is derived from an EMBL/GenBank/DDBJ whole genome shotgun (WGS) entry which is preliminary data.</text>
</comment>
<feature type="region of interest" description="Disordered" evidence="1">
    <location>
        <begin position="278"/>
        <end position="302"/>
    </location>
</feature>
<feature type="region of interest" description="Disordered" evidence="1">
    <location>
        <begin position="1"/>
        <end position="32"/>
    </location>
</feature>
<feature type="compositionally biased region" description="Polar residues" evidence="1">
    <location>
        <begin position="280"/>
        <end position="290"/>
    </location>
</feature>
<dbReference type="Gene3D" id="3.30.565.10">
    <property type="entry name" value="Histidine kinase-like ATPase, C-terminal domain"/>
    <property type="match status" value="1"/>
</dbReference>
<feature type="transmembrane region" description="Helical" evidence="2">
    <location>
        <begin position="49"/>
        <end position="69"/>
    </location>
</feature>
<keyword evidence="2" id="KW-0472">Membrane</keyword>
<accession>A0A7Y0EWB3</accession>
<evidence type="ECO:0000313" key="4">
    <source>
        <dbReference type="Proteomes" id="UP000543419"/>
    </source>
</evidence>
<keyword evidence="2" id="KW-0812">Transmembrane</keyword>
<feature type="compositionally biased region" description="Basic and acidic residues" evidence="1">
    <location>
        <begin position="10"/>
        <end position="23"/>
    </location>
</feature>
<dbReference type="AlphaFoldDB" id="A0A7Y0EWB3"/>
<proteinExistence type="predicted"/>
<keyword evidence="2" id="KW-1133">Transmembrane helix</keyword>
<feature type="transmembrane region" description="Helical" evidence="2">
    <location>
        <begin position="166"/>
        <end position="186"/>
    </location>
</feature>
<keyword evidence="4" id="KW-1185">Reference proteome</keyword>
<evidence type="ECO:0008006" key="5">
    <source>
        <dbReference type="Google" id="ProtNLM"/>
    </source>
</evidence>
<evidence type="ECO:0000256" key="1">
    <source>
        <dbReference type="SAM" id="MobiDB-lite"/>
    </source>
</evidence>
<dbReference type="EMBL" id="JAAIIG010000002">
    <property type="protein sequence ID" value="NMM97613.1"/>
    <property type="molecule type" value="Genomic_DNA"/>
</dbReference>
<feature type="transmembrane region" description="Helical" evidence="2">
    <location>
        <begin position="81"/>
        <end position="111"/>
    </location>
</feature>
<sequence length="471" mass="52045">MNDTSAGNETGEKPESKSLRGLRESASSDVGSRCNAGLRHVVHWGREHWFRIVIATFVLAITLTEWTVIPPVHPPNYFFSLMSVVAIILSPFIPRISGWLIIVTVIARLLVPDLSGPNPLWAAYLALAIIGYDSAIPVAMAALLTVTLAECVPVALNRFNALSATWIGMVNYSGMFTLATMAGMSFRWRKQRDEIREQAMALERRQWQLDTLQRNTRLASRIHDSASGGLSYIALTAQRELRRIGDDPSRLAERQDWRFINDQALSVLDEIHHVIDLLEQPQSSGRSSSDGPDESDAMDSTMNPVVSSASKALPTFPVSSGAASNRWAKLQSAVRQARARLMHLGFTGTIEMRGSLSDECSDESVAEAANLLSELAANITRHMNPDDGKYYCVITLSNTVLEIMETNPITVRGSIGRAHNDKTTDMLKPHGSGIAMHRRMIRSLGGELNITTEDDDWILYARIPCIPGIRR</sequence>
<feature type="transmembrane region" description="Helical" evidence="2">
    <location>
        <begin position="123"/>
        <end position="146"/>
    </location>
</feature>
<dbReference type="Proteomes" id="UP000543419">
    <property type="component" value="Unassembled WGS sequence"/>
</dbReference>
<name>A0A7Y0EWB3_9BIFI</name>
<gene>
    <name evidence="3" type="ORF">G1C97_0562</name>
</gene>
<dbReference type="InterPro" id="IPR036890">
    <property type="entry name" value="HATPase_C_sf"/>
</dbReference>
<organism evidence="3 4">
    <name type="scientific">Bifidobacterium olomucense</name>
    <dbReference type="NCBI Taxonomy" id="2675324"/>
    <lineage>
        <taxon>Bacteria</taxon>
        <taxon>Bacillati</taxon>
        <taxon>Actinomycetota</taxon>
        <taxon>Actinomycetes</taxon>
        <taxon>Bifidobacteriales</taxon>
        <taxon>Bifidobacteriaceae</taxon>
        <taxon>Bifidobacterium</taxon>
    </lineage>
</organism>
<protein>
    <recommendedName>
        <fullName evidence="5">Histidine kinase</fullName>
    </recommendedName>
</protein>
<dbReference type="RefSeq" id="WP_169240437.1">
    <property type="nucleotide sequence ID" value="NZ_JAAIIG010000002.1"/>
</dbReference>
<evidence type="ECO:0000256" key="2">
    <source>
        <dbReference type="SAM" id="Phobius"/>
    </source>
</evidence>
<evidence type="ECO:0000313" key="3">
    <source>
        <dbReference type="EMBL" id="NMM97613.1"/>
    </source>
</evidence>